<accession>A0A561ULA0</accession>
<proteinExistence type="predicted"/>
<evidence type="ECO:0000313" key="2">
    <source>
        <dbReference type="Proteomes" id="UP000317940"/>
    </source>
</evidence>
<protein>
    <submittedName>
        <fullName evidence="1">Uncharacterized protein</fullName>
    </submittedName>
</protein>
<dbReference type="EMBL" id="VIWT01000001">
    <property type="protein sequence ID" value="TWG00136.1"/>
    <property type="molecule type" value="Genomic_DNA"/>
</dbReference>
<dbReference type="Proteomes" id="UP000317940">
    <property type="component" value="Unassembled WGS sequence"/>
</dbReference>
<name>A0A561ULA0_9ACTN</name>
<keyword evidence="2" id="KW-1185">Reference proteome</keyword>
<comment type="caution">
    <text evidence="1">The sequence shown here is derived from an EMBL/GenBank/DDBJ whole genome shotgun (WGS) entry which is preliminary data.</text>
</comment>
<dbReference type="RefSeq" id="WP_170304971.1">
    <property type="nucleotide sequence ID" value="NZ_BAAAMZ010000016.1"/>
</dbReference>
<reference evidence="1 2" key="1">
    <citation type="submission" date="2019-06" db="EMBL/GenBank/DDBJ databases">
        <title>Sequencing the genomes of 1000 actinobacteria strains.</title>
        <authorList>
            <person name="Klenk H.-P."/>
        </authorList>
    </citation>
    <scope>NUCLEOTIDE SEQUENCE [LARGE SCALE GENOMIC DNA]</scope>
    <source>
        <strain evidence="1 2">DSM 44826</strain>
    </source>
</reference>
<dbReference type="AlphaFoldDB" id="A0A561ULA0"/>
<organism evidence="1 2">
    <name type="scientific">Kitasatospora viridis</name>
    <dbReference type="NCBI Taxonomy" id="281105"/>
    <lineage>
        <taxon>Bacteria</taxon>
        <taxon>Bacillati</taxon>
        <taxon>Actinomycetota</taxon>
        <taxon>Actinomycetes</taxon>
        <taxon>Kitasatosporales</taxon>
        <taxon>Streptomycetaceae</taxon>
        <taxon>Kitasatospora</taxon>
    </lineage>
</organism>
<sequence length="55" mass="5511">MGDQPTGGLPGAGAGPARDWLAAAGAVAVDVADDEQVARWLEAVGAVLRLRQAGR</sequence>
<evidence type="ECO:0000313" key="1">
    <source>
        <dbReference type="EMBL" id="TWG00136.1"/>
    </source>
</evidence>
<gene>
    <name evidence="1" type="ORF">FHX73_114005</name>
</gene>